<dbReference type="Proteomes" id="UP000295783">
    <property type="component" value="Unassembled WGS sequence"/>
</dbReference>
<evidence type="ECO:0000313" key="4">
    <source>
        <dbReference type="Proteomes" id="UP000295783"/>
    </source>
</evidence>
<proteinExistence type="predicted"/>
<feature type="transmembrane region" description="Helical" evidence="2">
    <location>
        <begin position="138"/>
        <end position="161"/>
    </location>
</feature>
<feature type="transmembrane region" description="Helical" evidence="2">
    <location>
        <begin position="282"/>
        <end position="306"/>
    </location>
</feature>
<dbReference type="InterPro" id="IPR010295">
    <property type="entry name" value="DUF898"/>
</dbReference>
<organism evidence="3 4">
    <name type="scientific">Dongia mobilis</name>
    <dbReference type="NCBI Taxonomy" id="578943"/>
    <lineage>
        <taxon>Bacteria</taxon>
        <taxon>Pseudomonadati</taxon>
        <taxon>Pseudomonadota</taxon>
        <taxon>Alphaproteobacteria</taxon>
        <taxon>Rhodospirillales</taxon>
        <taxon>Dongiaceae</taxon>
        <taxon>Dongia</taxon>
    </lineage>
</organism>
<reference evidence="3 4" key="1">
    <citation type="submission" date="2019-03" db="EMBL/GenBank/DDBJ databases">
        <title>Genomic Encyclopedia of Type Strains, Phase III (KMG-III): the genomes of soil and plant-associated and newly described type strains.</title>
        <authorList>
            <person name="Whitman W."/>
        </authorList>
    </citation>
    <scope>NUCLEOTIDE SEQUENCE [LARGE SCALE GENOMIC DNA]</scope>
    <source>
        <strain evidence="3 4">CGMCC 1.7660</strain>
    </source>
</reference>
<keyword evidence="2" id="KW-1133">Transmembrane helix</keyword>
<dbReference type="AlphaFoldDB" id="A0A4R6WRE4"/>
<keyword evidence="2" id="KW-0472">Membrane</keyword>
<feature type="transmembrane region" description="Helical" evidence="2">
    <location>
        <begin position="57"/>
        <end position="79"/>
    </location>
</feature>
<feature type="region of interest" description="Disordered" evidence="1">
    <location>
        <begin position="1"/>
        <end position="40"/>
    </location>
</feature>
<dbReference type="EMBL" id="SNYW01000009">
    <property type="protein sequence ID" value="TDQ81367.1"/>
    <property type="molecule type" value="Genomic_DNA"/>
</dbReference>
<evidence type="ECO:0000313" key="3">
    <source>
        <dbReference type="EMBL" id="TDQ81367.1"/>
    </source>
</evidence>
<gene>
    <name evidence="3" type="ORF">A8950_2435</name>
</gene>
<keyword evidence="2" id="KW-0812">Transmembrane</keyword>
<accession>A0A4R6WRE4</accession>
<evidence type="ECO:0000256" key="1">
    <source>
        <dbReference type="SAM" id="MobiDB-lite"/>
    </source>
</evidence>
<dbReference type="RefSeq" id="WP_166645140.1">
    <property type="nucleotide sequence ID" value="NZ_SNYW01000009.1"/>
</dbReference>
<name>A0A4R6WRE4_9PROT</name>
<dbReference type="Pfam" id="PF05987">
    <property type="entry name" value="DUF898"/>
    <property type="match status" value="1"/>
</dbReference>
<feature type="transmembrane region" description="Helical" evidence="2">
    <location>
        <begin position="236"/>
        <end position="261"/>
    </location>
</feature>
<keyword evidence="4" id="KW-1185">Reference proteome</keyword>
<feature type="transmembrane region" description="Helical" evidence="2">
    <location>
        <begin position="342"/>
        <end position="361"/>
    </location>
</feature>
<evidence type="ECO:0000256" key="2">
    <source>
        <dbReference type="SAM" id="Phobius"/>
    </source>
</evidence>
<protein>
    <submittedName>
        <fullName evidence="3">Uncharacterized membrane protein YjgN (DUF898 family)</fullName>
    </submittedName>
</protein>
<sequence length="406" mass="44219">MTPDQSLRLQPSPARTPAADNASPPPPVQPPVQGGSNIAQPAGPRTGFVYDGKLGELYGIFLPNLLWTILTLTIFRFWAKTRMRRYLWSRTSLNGDRFEYTGTGGEMFLGFLIVMPVYLLFIFGFQAAYYGLDISDAVLVGVQIVGAFLIFYLTFVAQYAAQRYRLTRTLWRGIRGGMTGSAWAWGFKATFFALLTGITFTLALPWTQMRLLSDRLNHSYFGDAKAQAELKSGPVFVTYIVGAVCAVAGTFLVIFLGGMIVAATAMALSKVSASSGSLEMNLAANVSVMIAFALMYVAIALIYVLAFSFYQVAIAREVAAKLQLGGLRFATPVTPGRVMSRYVGNILIVVFTLGLGLPIAIHRTMLFLANNIEVIGEIEGSEITHANLERPKVGEGLLEAFDPGIL</sequence>
<feature type="transmembrane region" description="Helical" evidence="2">
    <location>
        <begin position="182"/>
        <end position="206"/>
    </location>
</feature>
<feature type="transmembrane region" description="Helical" evidence="2">
    <location>
        <begin position="107"/>
        <end position="132"/>
    </location>
</feature>
<comment type="caution">
    <text evidence="3">The sequence shown here is derived from an EMBL/GenBank/DDBJ whole genome shotgun (WGS) entry which is preliminary data.</text>
</comment>